<name>A0A0G0CVX8_9BACT</name>
<reference evidence="3 4" key="1">
    <citation type="journal article" date="2015" name="Nature">
        <title>rRNA introns, odd ribosomes, and small enigmatic genomes across a large radiation of phyla.</title>
        <authorList>
            <person name="Brown C.T."/>
            <person name="Hug L.A."/>
            <person name="Thomas B.C."/>
            <person name="Sharon I."/>
            <person name="Castelle C.J."/>
            <person name="Singh A."/>
            <person name="Wilkins M.J."/>
            <person name="Williams K.H."/>
            <person name="Banfield J.F."/>
        </authorList>
    </citation>
    <scope>NUCLEOTIDE SEQUENCE [LARGE SCALE GENOMIC DNA]</scope>
</reference>
<comment type="caution">
    <text evidence="3">The sequence shown here is derived from an EMBL/GenBank/DDBJ whole genome shotgun (WGS) entry which is preliminary data.</text>
</comment>
<dbReference type="EMBL" id="LBQW01000001">
    <property type="protein sequence ID" value="KKP86014.1"/>
    <property type="molecule type" value="Genomic_DNA"/>
</dbReference>
<dbReference type="Proteomes" id="UP000186383">
    <property type="component" value="Unassembled WGS sequence"/>
</dbReference>
<keyword evidence="1" id="KW-0472">Membrane</keyword>
<evidence type="ECO:0000259" key="2">
    <source>
        <dbReference type="Pfam" id="PF11127"/>
    </source>
</evidence>
<keyword evidence="1" id="KW-0812">Transmembrane</keyword>
<keyword evidence="1" id="KW-1133">Transmembrane helix</keyword>
<evidence type="ECO:0000256" key="1">
    <source>
        <dbReference type="SAM" id="Phobius"/>
    </source>
</evidence>
<dbReference type="AlphaFoldDB" id="A0A0G0CVX8"/>
<feature type="domain" description="Inner membrane protein YgaP-like transmembrane" evidence="2">
    <location>
        <begin position="4"/>
        <end position="64"/>
    </location>
</feature>
<feature type="transmembrane region" description="Helical" evidence="1">
    <location>
        <begin position="35"/>
        <end position="56"/>
    </location>
</feature>
<sequence>MTNSNLGKLDRILRFALAFWWLGPIAPNFDANWVNIVIAIIGWIALVESFLGWCWLHTAFGINNKDQ</sequence>
<gene>
    <name evidence="3" type="ORF">UR88_C0001G0016</name>
</gene>
<dbReference type="Pfam" id="PF11127">
    <property type="entry name" value="YgaP-like_TM"/>
    <property type="match status" value="1"/>
</dbReference>
<evidence type="ECO:0000313" key="4">
    <source>
        <dbReference type="Proteomes" id="UP000186383"/>
    </source>
</evidence>
<organism evidence="3 4">
    <name type="scientific">Candidatus Nomurabacteria bacterium GW2011_GWA1_35_8</name>
    <dbReference type="NCBI Taxonomy" id="1618727"/>
    <lineage>
        <taxon>Bacteria</taxon>
        <taxon>Candidatus Nomuraibacteriota</taxon>
    </lineage>
</organism>
<feature type="transmembrane region" description="Helical" evidence="1">
    <location>
        <begin position="12"/>
        <end position="29"/>
    </location>
</feature>
<protein>
    <recommendedName>
        <fullName evidence="2">Inner membrane protein YgaP-like transmembrane domain-containing protein</fullName>
    </recommendedName>
</protein>
<evidence type="ECO:0000313" key="3">
    <source>
        <dbReference type="EMBL" id="KKP86014.1"/>
    </source>
</evidence>
<accession>A0A0G0CVX8</accession>
<proteinExistence type="predicted"/>
<dbReference type="InterPro" id="IPR021309">
    <property type="entry name" value="YgaP-like_TM"/>
</dbReference>